<dbReference type="Proteomes" id="UP000756346">
    <property type="component" value="Unassembled WGS sequence"/>
</dbReference>
<comment type="caution">
    <text evidence="1">The sequence shown here is derived from an EMBL/GenBank/DDBJ whole genome shotgun (WGS) entry which is preliminary data.</text>
</comment>
<dbReference type="RefSeq" id="XP_046007860.1">
    <property type="nucleotide sequence ID" value="XM_046157292.1"/>
</dbReference>
<accession>A0A9P9BKV9</accession>
<gene>
    <name evidence="1" type="ORF">B0I36DRAFT_354271</name>
</gene>
<name>A0A9P9BKV9_9PEZI</name>
<evidence type="ECO:0000313" key="2">
    <source>
        <dbReference type="Proteomes" id="UP000756346"/>
    </source>
</evidence>
<dbReference type="EMBL" id="JAGTJQ010000010">
    <property type="protein sequence ID" value="KAH7021659.1"/>
    <property type="molecule type" value="Genomic_DNA"/>
</dbReference>
<protein>
    <submittedName>
        <fullName evidence="1">Uncharacterized protein</fullName>
    </submittedName>
</protein>
<reference evidence="1" key="1">
    <citation type="journal article" date="2021" name="Nat. Commun.">
        <title>Genetic determinants of endophytism in the Arabidopsis root mycobiome.</title>
        <authorList>
            <person name="Mesny F."/>
            <person name="Miyauchi S."/>
            <person name="Thiergart T."/>
            <person name="Pickel B."/>
            <person name="Atanasova L."/>
            <person name="Karlsson M."/>
            <person name="Huettel B."/>
            <person name="Barry K.W."/>
            <person name="Haridas S."/>
            <person name="Chen C."/>
            <person name="Bauer D."/>
            <person name="Andreopoulos W."/>
            <person name="Pangilinan J."/>
            <person name="LaButti K."/>
            <person name="Riley R."/>
            <person name="Lipzen A."/>
            <person name="Clum A."/>
            <person name="Drula E."/>
            <person name="Henrissat B."/>
            <person name="Kohler A."/>
            <person name="Grigoriev I.V."/>
            <person name="Martin F.M."/>
            <person name="Hacquard S."/>
        </authorList>
    </citation>
    <scope>NUCLEOTIDE SEQUENCE</scope>
    <source>
        <strain evidence="1">MPI-CAGE-CH-0230</strain>
    </source>
</reference>
<sequence length="188" mass="20531">MDFGTQLLLLLTHYLLGLLCGLVLLNLHLDGHGFGDEGWHRGRARILRKQPGGVCAVPGSKDISMTFSSQCPVLQSLVLRIFSRSAWLPECGRNTIATPATVCHTFSGIGSRRNTGIIRNSRWVKKEKTMKCSVERAGLWVMARRHAASTEGGIHDCGVPCSAKNGHNIIDDDLGGPLAEIVARRLYT</sequence>
<dbReference type="GeneID" id="70186838"/>
<keyword evidence="2" id="KW-1185">Reference proteome</keyword>
<proteinExistence type="predicted"/>
<dbReference type="AlphaFoldDB" id="A0A9P9BKV9"/>
<evidence type="ECO:0000313" key="1">
    <source>
        <dbReference type="EMBL" id="KAH7021659.1"/>
    </source>
</evidence>
<organism evidence="1 2">
    <name type="scientific">Microdochium trichocladiopsis</name>
    <dbReference type="NCBI Taxonomy" id="1682393"/>
    <lineage>
        <taxon>Eukaryota</taxon>
        <taxon>Fungi</taxon>
        <taxon>Dikarya</taxon>
        <taxon>Ascomycota</taxon>
        <taxon>Pezizomycotina</taxon>
        <taxon>Sordariomycetes</taxon>
        <taxon>Xylariomycetidae</taxon>
        <taxon>Xylariales</taxon>
        <taxon>Microdochiaceae</taxon>
        <taxon>Microdochium</taxon>
    </lineage>
</organism>